<keyword evidence="2" id="KW-0805">Transcription regulation</keyword>
<keyword evidence="4" id="KW-0804">Transcription</keyword>
<keyword evidence="3" id="KW-0238">DNA-binding</keyword>
<keyword evidence="7" id="KW-1185">Reference proteome</keyword>
<dbReference type="Proteomes" id="UP000269692">
    <property type="component" value="Unassembled WGS sequence"/>
</dbReference>
<dbReference type="SUPFAM" id="SSF53850">
    <property type="entry name" value="Periplasmic binding protein-like II"/>
    <property type="match status" value="1"/>
</dbReference>
<dbReference type="GO" id="GO:0043565">
    <property type="term" value="F:sequence-specific DNA binding"/>
    <property type="evidence" value="ECO:0007669"/>
    <property type="project" value="TreeGrafter"/>
</dbReference>
<dbReference type="InterPro" id="IPR036390">
    <property type="entry name" value="WH_DNA-bd_sf"/>
</dbReference>
<dbReference type="Pfam" id="PF03466">
    <property type="entry name" value="LysR_substrate"/>
    <property type="match status" value="1"/>
</dbReference>
<proteinExistence type="inferred from homology"/>
<gene>
    <name evidence="6" type="ORF">D9R14_02875</name>
</gene>
<dbReference type="Pfam" id="PF00126">
    <property type="entry name" value="HTH_1"/>
    <property type="match status" value="1"/>
</dbReference>
<dbReference type="InterPro" id="IPR036388">
    <property type="entry name" value="WH-like_DNA-bd_sf"/>
</dbReference>
<dbReference type="InterPro" id="IPR058163">
    <property type="entry name" value="LysR-type_TF_proteobact-type"/>
</dbReference>
<evidence type="ECO:0000256" key="4">
    <source>
        <dbReference type="ARBA" id="ARBA00023163"/>
    </source>
</evidence>
<reference evidence="6 7" key="1">
    <citation type="submission" date="2018-10" db="EMBL/GenBank/DDBJ databases">
        <title>Xanthobacter tagetidis genome sequencing and assembly.</title>
        <authorList>
            <person name="Maclea K.S."/>
            <person name="Goen A.E."/>
            <person name="Fatima S.A."/>
        </authorList>
    </citation>
    <scope>NUCLEOTIDE SEQUENCE [LARGE SCALE GENOMIC DNA]</scope>
    <source>
        <strain evidence="6 7">ATCC 700314</strain>
    </source>
</reference>
<dbReference type="GO" id="GO:0006351">
    <property type="term" value="P:DNA-templated transcription"/>
    <property type="evidence" value="ECO:0007669"/>
    <property type="project" value="TreeGrafter"/>
</dbReference>
<evidence type="ECO:0000256" key="2">
    <source>
        <dbReference type="ARBA" id="ARBA00023015"/>
    </source>
</evidence>
<evidence type="ECO:0000313" key="7">
    <source>
        <dbReference type="Proteomes" id="UP000269692"/>
    </source>
</evidence>
<dbReference type="Gene3D" id="3.40.190.290">
    <property type="match status" value="1"/>
</dbReference>
<comment type="caution">
    <text evidence="6">The sequence shown here is derived from an EMBL/GenBank/DDBJ whole genome shotgun (WGS) entry which is preliminary data.</text>
</comment>
<evidence type="ECO:0000259" key="5">
    <source>
        <dbReference type="PROSITE" id="PS50931"/>
    </source>
</evidence>
<dbReference type="OrthoDB" id="9786526at2"/>
<feature type="domain" description="HTH lysR-type" evidence="5">
    <location>
        <begin position="2"/>
        <end position="59"/>
    </location>
</feature>
<dbReference type="AlphaFoldDB" id="A0A3L7ALM1"/>
<name>A0A3L7ALM1_9HYPH</name>
<dbReference type="FunFam" id="3.40.190.290:FF:000001">
    <property type="entry name" value="Transcriptional regulator, LysR family"/>
    <property type="match status" value="1"/>
</dbReference>
<dbReference type="InterPro" id="IPR005119">
    <property type="entry name" value="LysR_subst-bd"/>
</dbReference>
<dbReference type="Gene3D" id="1.10.10.10">
    <property type="entry name" value="Winged helix-like DNA-binding domain superfamily/Winged helix DNA-binding domain"/>
    <property type="match status" value="1"/>
</dbReference>
<dbReference type="SUPFAM" id="SSF46785">
    <property type="entry name" value="Winged helix' DNA-binding domain"/>
    <property type="match status" value="1"/>
</dbReference>
<organism evidence="6 7">
    <name type="scientific">Xanthobacter tagetidis</name>
    <dbReference type="NCBI Taxonomy" id="60216"/>
    <lineage>
        <taxon>Bacteria</taxon>
        <taxon>Pseudomonadati</taxon>
        <taxon>Pseudomonadota</taxon>
        <taxon>Alphaproteobacteria</taxon>
        <taxon>Hyphomicrobiales</taxon>
        <taxon>Xanthobacteraceae</taxon>
        <taxon>Xanthobacter</taxon>
    </lineage>
</organism>
<dbReference type="InterPro" id="IPR000847">
    <property type="entry name" value="LysR_HTH_N"/>
</dbReference>
<dbReference type="GO" id="GO:0003700">
    <property type="term" value="F:DNA-binding transcription factor activity"/>
    <property type="evidence" value="ECO:0007669"/>
    <property type="project" value="InterPro"/>
</dbReference>
<dbReference type="RefSeq" id="WP_121621816.1">
    <property type="nucleotide sequence ID" value="NZ_JACIIW010000003.1"/>
</dbReference>
<comment type="similarity">
    <text evidence="1">Belongs to the LysR transcriptional regulatory family.</text>
</comment>
<evidence type="ECO:0000313" key="6">
    <source>
        <dbReference type="EMBL" id="RLP80964.1"/>
    </source>
</evidence>
<dbReference type="PANTHER" id="PTHR30537">
    <property type="entry name" value="HTH-TYPE TRANSCRIPTIONAL REGULATOR"/>
    <property type="match status" value="1"/>
</dbReference>
<dbReference type="CDD" id="cd08422">
    <property type="entry name" value="PBP2_CrgA_like"/>
    <property type="match status" value="1"/>
</dbReference>
<dbReference type="PROSITE" id="PS50931">
    <property type="entry name" value="HTH_LYSR"/>
    <property type="match status" value="1"/>
</dbReference>
<evidence type="ECO:0000256" key="3">
    <source>
        <dbReference type="ARBA" id="ARBA00023125"/>
    </source>
</evidence>
<dbReference type="EMBL" id="RCTF01000002">
    <property type="protein sequence ID" value="RLP80964.1"/>
    <property type="molecule type" value="Genomic_DNA"/>
</dbReference>
<dbReference type="PANTHER" id="PTHR30537:SF5">
    <property type="entry name" value="HTH-TYPE TRANSCRIPTIONAL ACTIVATOR TTDR-RELATED"/>
    <property type="match status" value="1"/>
</dbReference>
<evidence type="ECO:0000256" key="1">
    <source>
        <dbReference type="ARBA" id="ARBA00009437"/>
    </source>
</evidence>
<accession>A0A3L7ALM1</accession>
<sequence length="294" mass="31009">MLDLTALALLVETASAGSLAAGARRLRLSPMTASRLLATLERELGVRLAHRTTRAFSLTEEGQALLPHARAMLEEQAAARASVRGSDAEAHGLLRVTTSFAFGRRVLVPLMARFMLAHPKVEVDLHLTDGVLDIVAEGIDLAIRIATPADSELVGRRLGDSPRVLVAAPDYIARHGAPATLAALHGHACLTMSGATHWSFGGGREVARVRVAGRFTANSIDALHAACRGGLGIAMLSLWNVGPDLTAGTLKEVALADAVPVPLGIWAVYPTRRMVPAKVRLFVEALAAELKTAA</sequence>
<protein>
    <submittedName>
        <fullName evidence="6">LysR family transcriptional regulator</fullName>
    </submittedName>
</protein>